<proteinExistence type="predicted"/>
<sequence length="138" mass="15290">MRDTEGEQMDKRESTASAESVLSTITLHNNQTLAVSLPRNTRLIITEGAVRLTYAEPTLDWLGESAPLRSHLLHEGDTYLVEQSQYVSMTGASSSGTAVYIEVAAATHVVKRLYNWFARFSETGVAHADQRQTRGRHA</sequence>
<gene>
    <name evidence="1" type="ORF">C9I57_09850</name>
</gene>
<comment type="caution">
    <text evidence="1">The sequence shown here is derived from an EMBL/GenBank/DDBJ whole genome shotgun (WGS) entry which is preliminary data.</text>
</comment>
<dbReference type="AlphaFoldDB" id="A0A2T3XWY3"/>
<evidence type="ECO:0008006" key="3">
    <source>
        <dbReference type="Google" id="ProtNLM"/>
    </source>
</evidence>
<evidence type="ECO:0000313" key="2">
    <source>
        <dbReference type="Proteomes" id="UP000240638"/>
    </source>
</evidence>
<accession>A0A2T3XWY3</accession>
<evidence type="ECO:0000313" key="1">
    <source>
        <dbReference type="EMBL" id="PTB21018.1"/>
    </source>
</evidence>
<protein>
    <recommendedName>
        <fullName evidence="3">DUF2917 domain-containing protein</fullName>
    </recommendedName>
</protein>
<reference evidence="1 2" key="1">
    <citation type="submission" date="2018-03" db="EMBL/GenBank/DDBJ databases">
        <title>Whole genome analyses suggest that Burkholderia sensu lato contains two further novel genera in the rhizoxinica-symbiotica group Mycetohabitans gen. nov., and Trinickia gen. nov.: implications for the evolution of diazotrophy and nodulation in the Burkholderiaceae.</title>
        <authorList>
            <person name="Estrada De Los Santos P."/>
            <person name="Palmer M."/>
            <person name="Chavez-Ramirez B."/>
            <person name="Steenkamp E.T."/>
            <person name="Hirsch A.M."/>
            <person name="Manyaka P."/>
            <person name="Maluk M."/>
            <person name="Lafos M."/>
            <person name="Crook M."/>
            <person name="Gross E."/>
            <person name="Simon M.F."/>
            <person name="Bueno Dos Reis Junior F."/>
            <person name="Poole P.S."/>
            <person name="Venter S.N."/>
            <person name="James E.K."/>
        </authorList>
    </citation>
    <scope>NUCLEOTIDE SEQUENCE [LARGE SCALE GENOMIC DNA]</scope>
    <source>
        <strain evidence="1 2">JPY-366</strain>
    </source>
</reference>
<dbReference type="Proteomes" id="UP000240638">
    <property type="component" value="Unassembled WGS sequence"/>
</dbReference>
<dbReference type="EMBL" id="PYUC01000004">
    <property type="protein sequence ID" value="PTB21018.1"/>
    <property type="molecule type" value="Genomic_DNA"/>
</dbReference>
<organism evidence="1 2">
    <name type="scientific">Trinickia symbiotica</name>
    <dbReference type="NCBI Taxonomy" id="863227"/>
    <lineage>
        <taxon>Bacteria</taxon>
        <taxon>Pseudomonadati</taxon>
        <taxon>Pseudomonadota</taxon>
        <taxon>Betaproteobacteria</taxon>
        <taxon>Burkholderiales</taxon>
        <taxon>Burkholderiaceae</taxon>
        <taxon>Trinickia</taxon>
    </lineage>
</organism>
<name>A0A2T3XWY3_9BURK</name>